<comment type="similarity">
    <text evidence="5">Belongs to the DegT/DnrJ/EryC1 family. L-glutamine:2-deoxy-scyllo-inosose/scyllo-inosose aminotransferase subfamily.</text>
</comment>
<organism evidence="6">
    <name type="scientific">Streptomyces sp. SID7499</name>
    <dbReference type="NCBI Taxonomy" id="2706086"/>
    <lineage>
        <taxon>Bacteria</taxon>
        <taxon>Bacillati</taxon>
        <taxon>Actinomycetota</taxon>
        <taxon>Actinomycetes</taxon>
        <taxon>Kitasatosporales</taxon>
        <taxon>Streptomycetaceae</taxon>
        <taxon>Streptomyces</taxon>
    </lineage>
</organism>
<name>A0A6G3X727_9ACTN</name>
<dbReference type="PANTHER" id="PTHR30244">
    <property type="entry name" value="TRANSAMINASE"/>
    <property type="match status" value="1"/>
</dbReference>
<evidence type="ECO:0000256" key="2">
    <source>
        <dbReference type="ARBA" id="ARBA00022576"/>
    </source>
</evidence>
<evidence type="ECO:0000313" key="6">
    <source>
        <dbReference type="EMBL" id="NEE13473.1"/>
    </source>
</evidence>
<protein>
    <submittedName>
        <fullName evidence="6">Lipopolysaccharide biosynthesis protein RfbH</fullName>
    </submittedName>
</protein>
<dbReference type="Pfam" id="PF01041">
    <property type="entry name" value="DegT_DnrJ_EryC1"/>
    <property type="match status" value="1"/>
</dbReference>
<comment type="caution">
    <text evidence="6">The sequence shown here is derived from an EMBL/GenBank/DDBJ whole genome shotgun (WGS) entry which is preliminary data.</text>
</comment>
<gene>
    <name evidence="6" type="ORF">G3M58_44335</name>
</gene>
<evidence type="ECO:0000256" key="5">
    <source>
        <dbReference type="ARBA" id="ARBA00038398"/>
    </source>
</evidence>
<dbReference type="Gene3D" id="3.40.640.10">
    <property type="entry name" value="Type I PLP-dependent aspartate aminotransferase-like (Major domain)"/>
    <property type="match status" value="1"/>
</dbReference>
<keyword evidence="4" id="KW-0663">Pyridoxal phosphate</keyword>
<proteinExistence type="inferred from homology"/>
<evidence type="ECO:0000256" key="4">
    <source>
        <dbReference type="ARBA" id="ARBA00022898"/>
    </source>
</evidence>
<dbReference type="PANTHER" id="PTHR30244:SF34">
    <property type="entry name" value="DTDP-4-AMINO-4,6-DIDEOXYGALACTOSE TRANSAMINASE"/>
    <property type="match status" value="1"/>
</dbReference>
<dbReference type="InterPro" id="IPR015421">
    <property type="entry name" value="PyrdxlP-dep_Trfase_major"/>
</dbReference>
<dbReference type="AlphaFoldDB" id="A0A6G3X727"/>
<dbReference type="GO" id="GO:0030170">
    <property type="term" value="F:pyridoxal phosphate binding"/>
    <property type="evidence" value="ECO:0007669"/>
    <property type="project" value="TreeGrafter"/>
</dbReference>
<sequence>PVFVDVEIGTYNTTADRVARAIGPRTRAIIIAHALGNPFEVTEIAQLASDHDLFLIEDNCDAVGSLYDGQLTGTFGDLSTVSFYPAHHLTMGEGGCVLTANLALARIVESLRDWGRDCWCEPGE</sequence>
<feature type="non-terminal residue" evidence="6">
    <location>
        <position position="1"/>
    </location>
</feature>
<evidence type="ECO:0000256" key="1">
    <source>
        <dbReference type="ARBA" id="ARBA00001933"/>
    </source>
</evidence>
<dbReference type="InterPro" id="IPR015424">
    <property type="entry name" value="PyrdxlP-dep_Trfase"/>
</dbReference>
<dbReference type="InterPro" id="IPR000653">
    <property type="entry name" value="DegT/StrS_aminotransferase"/>
</dbReference>
<dbReference type="EMBL" id="JAAGMN010004609">
    <property type="protein sequence ID" value="NEE13473.1"/>
    <property type="molecule type" value="Genomic_DNA"/>
</dbReference>
<dbReference type="GO" id="GO:0000271">
    <property type="term" value="P:polysaccharide biosynthetic process"/>
    <property type="evidence" value="ECO:0007669"/>
    <property type="project" value="TreeGrafter"/>
</dbReference>
<evidence type="ECO:0000256" key="3">
    <source>
        <dbReference type="ARBA" id="ARBA00022679"/>
    </source>
</evidence>
<reference evidence="6" key="1">
    <citation type="submission" date="2020-01" db="EMBL/GenBank/DDBJ databases">
        <title>Insect and environment-associated Actinomycetes.</title>
        <authorList>
            <person name="Currrie C."/>
            <person name="Chevrette M."/>
            <person name="Carlson C."/>
            <person name="Stubbendieck R."/>
            <person name="Wendt-Pienkowski E."/>
        </authorList>
    </citation>
    <scope>NUCLEOTIDE SEQUENCE</scope>
    <source>
        <strain evidence="6">SID7499</strain>
    </source>
</reference>
<dbReference type="SUPFAM" id="SSF53383">
    <property type="entry name" value="PLP-dependent transferases"/>
    <property type="match status" value="1"/>
</dbReference>
<feature type="non-terminal residue" evidence="6">
    <location>
        <position position="124"/>
    </location>
</feature>
<keyword evidence="2" id="KW-0032">Aminotransferase</keyword>
<dbReference type="GO" id="GO:0008483">
    <property type="term" value="F:transaminase activity"/>
    <property type="evidence" value="ECO:0007669"/>
    <property type="project" value="UniProtKB-KW"/>
</dbReference>
<comment type="cofactor">
    <cofactor evidence="1">
        <name>pyridoxal 5'-phosphate</name>
        <dbReference type="ChEBI" id="CHEBI:597326"/>
    </cofactor>
</comment>
<accession>A0A6G3X727</accession>
<keyword evidence="3" id="KW-0808">Transferase</keyword>